<accession>A0ABQ9EC43</accession>
<reference evidence="1 2" key="1">
    <citation type="submission" date="2022-12" db="EMBL/GenBank/DDBJ databases">
        <title>Chromosome-level genome of Tegillarca granosa.</title>
        <authorList>
            <person name="Kim J."/>
        </authorList>
    </citation>
    <scope>NUCLEOTIDE SEQUENCE [LARGE SCALE GENOMIC DNA]</scope>
    <source>
        <strain evidence="1">Teg-2019</strain>
        <tissue evidence="1">Adductor muscle</tissue>
    </source>
</reference>
<evidence type="ECO:0000313" key="2">
    <source>
        <dbReference type="Proteomes" id="UP001217089"/>
    </source>
</evidence>
<protein>
    <submittedName>
        <fullName evidence="1">Uncharacterized protein</fullName>
    </submittedName>
</protein>
<dbReference type="EMBL" id="JARBDR010000917">
    <property type="protein sequence ID" value="KAJ8302904.1"/>
    <property type="molecule type" value="Genomic_DNA"/>
</dbReference>
<proteinExistence type="predicted"/>
<evidence type="ECO:0000313" key="1">
    <source>
        <dbReference type="EMBL" id="KAJ8302904.1"/>
    </source>
</evidence>
<organism evidence="1 2">
    <name type="scientific">Tegillarca granosa</name>
    <name type="common">Malaysian cockle</name>
    <name type="synonym">Anadara granosa</name>
    <dbReference type="NCBI Taxonomy" id="220873"/>
    <lineage>
        <taxon>Eukaryota</taxon>
        <taxon>Metazoa</taxon>
        <taxon>Spiralia</taxon>
        <taxon>Lophotrochozoa</taxon>
        <taxon>Mollusca</taxon>
        <taxon>Bivalvia</taxon>
        <taxon>Autobranchia</taxon>
        <taxon>Pteriomorphia</taxon>
        <taxon>Arcoida</taxon>
        <taxon>Arcoidea</taxon>
        <taxon>Arcidae</taxon>
        <taxon>Tegillarca</taxon>
    </lineage>
</organism>
<sequence length="97" mass="11034">MIESKSLAVIETNSVNGENIVAVFRNYNTIRGSAGKCTRNRLDIFHGANHRPSNTHDRFRWRLWYHIQGSTVCYKLLSVLAFPGNFPAIINDALMIL</sequence>
<dbReference type="Proteomes" id="UP001217089">
    <property type="component" value="Unassembled WGS sequence"/>
</dbReference>
<gene>
    <name evidence="1" type="ORF">KUTeg_019300</name>
</gene>
<keyword evidence="2" id="KW-1185">Reference proteome</keyword>
<comment type="caution">
    <text evidence="1">The sequence shown here is derived from an EMBL/GenBank/DDBJ whole genome shotgun (WGS) entry which is preliminary data.</text>
</comment>
<name>A0ABQ9EC43_TEGGR</name>